<feature type="non-terminal residue" evidence="2">
    <location>
        <position position="535"/>
    </location>
</feature>
<reference evidence="2 3" key="1">
    <citation type="journal article" date="2019" name="Nat. Microbiol.">
        <title>Mediterranean grassland soil C-N compound turnover is dependent on rainfall and depth, and is mediated by genomically divergent microorganisms.</title>
        <authorList>
            <person name="Diamond S."/>
            <person name="Andeer P.F."/>
            <person name="Li Z."/>
            <person name="Crits-Christoph A."/>
            <person name="Burstein D."/>
            <person name="Anantharaman K."/>
            <person name="Lane K.R."/>
            <person name="Thomas B.C."/>
            <person name="Pan C."/>
            <person name="Northen T.R."/>
            <person name="Banfield J.F."/>
        </authorList>
    </citation>
    <scope>NUCLEOTIDE SEQUENCE [LARGE SCALE GENOMIC DNA]</scope>
    <source>
        <strain evidence="2">WS_3</strain>
    </source>
</reference>
<comment type="caution">
    <text evidence="2">The sequence shown here is derived from an EMBL/GenBank/DDBJ whole genome shotgun (WGS) entry which is preliminary data.</text>
</comment>
<gene>
    <name evidence="2" type="ORF">E6K73_14380</name>
</gene>
<dbReference type="InterPro" id="IPR000602">
    <property type="entry name" value="Glyco_hydro_38_N"/>
</dbReference>
<dbReference type="SUPFAM" id="SSF88713">
    <property type="entry name" value="Glycoside hydrolase/deacetylase"/>
    <property type="match status" value="1"/>
</dbReference>
<accession>A0A538S6E9</accession>
<dbReference type="CDD" id="cd10791">
    <property type="entry name" value="GH38N_AMII_like_1"/>
    <property type="match status" value="1"/>
</dbReference>
<name>A0A538S6E9_UNCEI</name>
<evidence type="ECO:0000313" key="2">
    <source>
        <dbReference type="EMBL" id="TMQ46952.1"/>
    </source>
</evidence>
<dbReference type="GO" id="GO:0006013">
    <property type="term" value="P:mannose metabolic process"/>
    <property type="evidence" value="ECO:0007669"/>
    <property type="project" value="InterPro"/>
</dbReference>
<dbReference type="InterPro" id="IPR011330">
    <property type="entry name" value="Glyco_hydro/deAcase_b/a-brl"/>
</dbReference>
<dbReference type="GO" id="GO:0004559">
    <property type="term" value="F:alpha-mannosidase activity"/>
    <property type="evidence" value="ECO:0007669"/>
    <property type="project" value="InterPro"/>
</dbReference>
<dbReference type="EMBL" id="VBOT01000212">
    <property type="protein sequence ID" value="TMQ46952.1"/>
    <property type="molecule type" value="Genomic_DNA"/>
</dbReference>
<dbReference type="Pfam" id="PF01074">
    <property type="entry name" value="Glyco_hydro_38N"/>
    <property type="match status" value="1"/>
</dbReference>
<evidence type="ECO:0000259" key="1">
    <source>
        <dbReference type="Pfam" id="PF01074"/>
    </source>
</evidence>
<feature type="domain" description="Glycoside hydrolase family 38 N-terminal" evidence="1">
    <location>
        <begin position="116"/>
        <end position="395"/>
    </location>
</feature>
<organism evidence="2 3">
    <name type="scientific">Eiseniibacteriota bacterium</name>
    <dbReference type="NCBI Taxonomy" id="2212470"/>
    <lineage>
        <taxon>Bacteria</taxon>
        <taxon>Candidatus Eiseniibacteriota</taxon>
    </lineage>
</organism>
<dbReference type="Proteomes" id="UP000320184">
    <property type="component" value="Unassembled WGS sequence"/>
</dbReference>
<dbReference type="Gene3D" id="3.20.110.10">
    <property type="entry name" value="Glycoside hydrolase 38, N terminal domain"/>
    <property type="match status" value="1"/>
</dbReference>
<dbReference type="InterPro" id="IPR027291">
    <property type="entry name" value="Glyco_hydro_38_N_sf"/>
</dbReference>
<sequence>MLRSDRRTFLGFVSSVAGWMATRLREPQQPVIEARPTALFQQPEGRKNLVRITVSGLNAPAARARVTDRHGALVGTAGLLPASQGPALSGEVFDVEVGRDRAARRRLRLTPAKRWTVYWLSSIHTDVGYTDLQERALEIHRKNLDAALAWTLTHRDFHFTAECALQVLSFLENRSPEAGDALVQAIQGGRIGWQALFANMLTGILDHDTYARLVWPAGKLARERGLTFLSAQITDVPGQPLTFPLLLAASGVKYLASGPNPERAAPLLPAGPATDGTAYPQLYYWEGPDGSRVLHWRAHHYGDGTRFGFDIGPDEMGHRLSDWFLNQPAFLAQNWPYDAALLYGADWHDNALMKEAMVANVQEFGRRFTWPRIIPGRTEDFFRDVERRYGTKIPVRRGDTGLYWEDGAASTAAQLAAFRSAQLVARATELVALWDDRLEARDDDAVRRRQGRADARVAMWRDLLLFGEHTWGADESVMDPTSRQTVAQWEYKRRFIDAGAAAAHDLLSDGLLRLGRATQPGRGRLVCNAGTWERT</sequence>
<evidence type="ECO:0000313" key="3">
    <source>
        <dbReference type="Proteomes" id="UP000320184"/>
    </source>
</evidence>
<proteinExistence type="predicted"/>
<protein>
    <recommendedName>
        <fullName evidence="1">Glycoside hydrolase family 38 N-terminal domain-containing protein</fullName>
    </recommendedName>
</protein>
<dbReference type="AlphaFoldDB" id="A0A538S6E9"/>